<dbReference type="eggNOG" id="ENOG5031X7D">
    <property type="taxonomic scope" value="Bacteria"/>
</dbReference>
<proteinExistence type="predicted"/>
<evidence type="ECO:0000313" key="2">
    <source>
        <dbReference type="Proteomes" id="UP000005714"/>
    </source>
</evidence>
<protein>
    <recommendedName>
        <fullName evidence="3">DUF4192 family protein</fullName>
    </recommendedName>
</protein>
<organism evidence="1 2">
    <name type="scientific">Brevibacterium mcbrellneri ATCC 49030</name>
    <dbReference type="NCBI Taxonomy" id="585530"/>
    <lineage>
        <taxon>Bacteria</taxon>
        <taxon>Bacillati</taxon>
        <taxon>Actinomycetota</taxon>
        <taxon>Actinomycetes</taxon>
        <taxon>Micrococcales</taxon>
        <taxon>Brevibacteriaceae</taxon>
        <taxon>Brevibacterium</taxon>
    </lineage>
</organism>
<dbReference type="Proteomes" id="UP000005714">
    <property type="component" value="Unassembled WGS sequence"/>
</dbReference>
<evidence type="ECO:0008006" key="3">
    <source>
        <dbReference type="Google" id="ProtNLM"/>
    </source>
</evidence>
<sequence length="397" mass="43856">MCTFTVLQWSAAVENTPFSTGRNEWVTGQADEHDSEVMETINISTPVDIVHLVNMAMGHVPPDSLVFVLKRNATGVGALSGSVRVNFDMRAVRRFSDDLADQIAQVVCRFEPCEVVFPVFSCDEIARALGHAGEEKNSRDVHALVHAWIAIKRELLKVGVRSIPPVWTGHNKCGWILDPEECVPVPNVETTTNLPPLSALPHARDHVRRQLENCTGDKRSDLEALIRDASKLCSFALSEATPSDWDSIHVSPGAVRAIEMLSDNGVGRDALITLFSARHPSFRPDVVGHLSPEGFLETILEILEGDMERHLAGMDAIRPHMPYTYSVLMYLKLVAVHASDEYFSELLGVIAWFEWVAGHNSYAHHFARSALAVDSANSFAGTVEAFVERGITAVWTR</sequence>
<keyword evidence="2" id="KW-1185">Reference proteome</keyword>
<reference evidence="1 2" key="1">
    <citation type="submission" date="2010-04" db="EMBL/GenBank/DDBJ databases">
        <authorList>
            <person name="Qin X."/>
            <person name="Bachman B."/>
            <person name="Battles P."/>
            <person name="Bell A."/>
            <person name="Bess C."/>
            <person name="Bickham C."/>
            <person name="Chaboub L."/>
            <person name="Chen D."/>
            <person name="Coyle M."/>
            <person name="Deiros D.R."/>
            <person name="Dinh H."/>
            <person name="Forbes L."/>
            <person name="Fowler G."/>
            <person name="Francisco L."/>
            <person name="Fu Q."/>
            <person name="Gubbala S."/>
            <person name="Hale W."/>
            <person name="Han Y."/>
            <person name="Hemphill L."/>
            <person name="Highlander S.K."/>
            <person name="Hirani K."/>
            <person name="Hogues M."/>
            <person name="Jackson L."/>
            <person name="Jakkamsetti A."/>
            <person name="Javaid M."/>
            <person name="Jiang H."/>
            <person name="Korchina V."/>
            <person name="Kovar C."/>
            <person name="Lara F."/>
            <person name="Lee S."/>
            <person name="Mata R."/>
            <person name="Mathew T."/>
            <person name="Moen C."/>
            <person name="Morales K."/>
            <person name="Munidasa M."/>
            <person name="Nazareth L."/>
            <person name="Ngo R."/>
            <person name="Nguyen L."/>
            <person name="Okwuonu G."/>
            <person name="Ongeri F."/>
            <person name="Patil S."/>
            <person name="Petrosino J."/>
            <person name="Pham C."/>
            <person name="Pham P."/>
            <person name="Pu L.-L."/>
            <person name="Puazo M."/>
            <person name="Raj R."/>
            <person name="Reid J."/>
            <person name="Rouhana J."/>
            <person name="Saada N."/>
            <person name="Shang Y."/>
            <person name="Simmons D."/>
            <person name="Thornton R."/>
            <person name="Warren J."/>
            <person name="Weissenberger G."/>
            <person name="Zhang J."/>
            <person name="Zhang L."/>
            <person name="Zhou C."/>
            <person name="Zhu D."/>
            <person name="Muzny D."/>
            <person name="Worley K."/>
            <person name="Gibbs R."/>
        </authorList>
    </citation>
    <scope>NUCLEOTIDE SEQUENCE [LARGE SCALE GENOMIC DNA]</scope>
    <source>
        <strain evidence="1 2">ATCC 49030</strain>
    </source>
</reference>
<comment type="caution">
    <text evidence="1">The sequence shown here is derived from an EMBL/GenBank/DDBJ whole genome shotgun (WGS) entry which is preliminary data.</text>
</comment>
<dbReference type="AlphaFoldDB" id="D4YKK8"/>
<gene>
    <name evidence="1" type="ORF">HMPREF0183_0468</name>
</gene>
<evidence type="ECO:0000313" key="1">
    <source>
        <dbReference type="EMBL" id="EFG48211.1"/>
    </source>
</evidence>
<accession>D4YKK8</accession>
<dbReference type="EMBL" id="ADNU01000016">
    <property type="protein sequence ID" value="EFG48211.1"/>
    <property type="molecule type" value="Genomic_DNA"/>
</dbReference>
<dbReference type="STRING" id="585530.HMPREF0183_0468"/>
<name>D4YKK8_9MICO</name>